<name>J3LWS5_ORYBR</name>
<dbReference type="InterPro" id="IPR016024">
    <property type="entry name" value="ARM-type_fold"/>
</dbReference>
<dbReference type="GO" id="GO:0007064">
    <property type="term" value="P:mitotic sister chromatid cohesion"/>
    <property type="evidence" value="ECO:0007669"/>
    <property type="project" value="InterPro"/>
</dbReference>
<dbReference type="STRING" id="4533.J3LWS5"/>
<evidence type="ECO:0008006" key="10">
    <source>
        <dbReference type="Google" id="ProtNLM"/>
    </source>
</evidence>
<evidence type="ECO:0000256" key="2">
    <source>
        <dbReference type="ARBA" id="ARBA00022618"/>
    </source>
</evidence>
<keyword evidence="4" id="KW-0498">Mitosis</keyword>
<dbReference type="Gramene" id="OB04G16000.1">
    <property type="protein sequence ID" value="OB04G16000.1"/>
    <property type="gene ID" value="OB04G16000"/>
</dbReference>
<evidence type="ECO:0000313" key="9">
    <source>
        <dbReference type="Proteomes" id="UP000006038"/>
    </source>
</evidence>
<keyword evidence="5" id="KW-0234">DNA repair</keyword>
<dbReference type="GO" id="GO:0051301">
    <property type="term" value="P:cell division"/>
    <property type="evidence" value="ECO:0007669"/>
    <property type="project" value="UniProtKB-KW"/>
</dbReference>
<evidence type="ECO:0000256" key="1">
    <source>
        <dbReference type="ARBA" id="ARBA00004123"/>
    </source>
</evidence>
<dbReference type="Pfam" id="PF20168">
    <property type="entry name" value="PDS5"/>
    <property type="match status" value="1"/>
</dbReference>
<reference evidence="8" key="2">
    <citation type="submission" date="2013-04" db="UniProtKB">
        <authorList>
            <consortium name="EnsemblPlants"/>
        </authorList>
    </citation>
    <scope>IDENTIFICATION</scope>
</reference>
<sequence length="365" mass="41641">MERDAAEEETPRRLRVIGARLCSLPDGDELLSLLQEASTLLYKVDQNELDSMHSALFPVMSALIKTEILEHTDPGVKLAVASCLTALTKIRAPDPPYDDDVMKGVLKLVVEAFCELDDVDCPSYGTRVSMLRTFAEIRGCALLLDLNCNDLIRDMFHHFFRIIPLYEEVYIYFSNVHQKNVTSYMESVMKSVIEETTEMERDLIQDLATCLLQNVKKGKKESLPESYLLAEKIIGQCHEKLKPVFIKLLQGTPINEYTNLVTSLFQDATDAGDNNVDAFMHGMVDHYNITNQEHSNEDIGFQVVCLLPVDVLRFYNRFDKSSDASLKTQQVNIFYRDLLRSNEKYLEVQDYNPDASPDMYVKLPL</sequence>
<dbReference type="GO" id="GO:0035825">
    <property type="term" value="P:homologous recombination"/>
    <property type="evidence" value="ECO:0007669"/>
    <property type="project" value="UniProtKB-ARBA"/>
</dbReference>
<accession>J3LWS5</accession>
<evidence type="ECO:0000256" key="6">
    <source>
        <dbReference type="ARBA" id="ARBA00023242"/>
    </source>
</evidence>
<evidence type="ECO:0000256" key="5">
    <source>
        <dbReference type="ARBA" id="ARBA00023204"/>
    </source>
</evidence>
<keyword evidence="2" id="KW-0132">Cell division</keyword>
<keyword evidence="9" id="KW-1185">Reference proteome</keyword>
<dbReference type="eggNOG" id="KOG1525">
    <property type="taxonomic scope" value="Eukaryota"/>
</dbReference>
<organism evidence="8">
    <name type="scientific">Oryza brachyantha</name>
    <name type="common">malo sina</name>
    <dbReference type="NCBI Taxonomy" id="4533"/>
    <lineage>
        <taxon>Eukaryota</taxon>
        <taxon>Viridiplantae</taxon>
        <taxon>Streptophyta</taxon>
        <taxon>Embryophyta</taxon>
        <taxon>Tracheophyta</taxon>
        <taxon>Spermatophyta</taxon>
        <taxon>Magnoliopsida</taxon>
        <taxon>Liliopsida</taxon>
        <taxon>Poales</taxon>
        <taxon>Poaceae</taxon>
        <taxon>BOP clade</taxon>
        <taxon>Oryzoideae</taxon>
        <taxon>Oryzeae</taxon>
        <taxon>Oryzinae</taxon>
        <taxon>Oryza</taxon>
    </lineage>
</organism>
<dbReference type="PANTHER" id="PTHR12663:SF3">
    <property type="entry name" value="SISTER CHROMATID COHESION PROTEIN PDS5 HOMOLOG C"/>
    <property type="match status" value="1"/>
</dbReference>
<dbReference type="EnsemblPlants" id="OB04G16000.1">
    <property type="protein sequence ID" value="OB04G16000.1"/>
    <property type="gene ID" value="OB04G16000"/>
</dbReference>
<dbReference type="PANTHER" id="PTHR12663">
    <property type="entry name" value="ANDROGEN INDUCED INHIBITOR OF PROLIFERATION AS3 / PDS5-RELATED"/>
    <property type="match status" value="1"/>
</dbReference>
<keyword evidence="3" id="KW-0227">DNA damage</keyword>
<dbReference type="GO" id="GO:0000785">
    <property type="term" value="C:chromatin"/>
    <property type="evidence" value="ECO:0007669"/>
    <property type="project" value="TreeGrafter"/>
</dbReference>
<comment type="subcellular location">
    <subcellularLocation>
        <location evidence="1">Nucleus</location>
    </subcellularLocation>
</comment>
<proteinExistence type="predicted"/>
<dbReference type="GO" id="GO:0005634">
    <property type="term" value="C:nucleus"/>
    <property type="evidence" value="ECO:0007669"/>
    <property type="project" value="UniProtKB-SubCell"/>
</dbReference>
<keyword evidence="6" id="KW-0539">Nucleus</keyword>
<dbReference type="AlphaFoldDB" id="J3LWS5"/>
<dbReference type="HOGENOM" id="CLU_031761_1_0_1"/>
<evidence type="ECO:0000313" key="8">
    <source>
        <dbReference type="EnsemblPlants" id="OB04G16000.1"/>
    </source>
</evidence>
<evidence type="ECO:0000256" key="3">
    <source>
        <dbReference type="ARBA" id="ARBA00022763"/>
    </source>
</evidence>
<reference evidence="8" key="1">
    <citation type="journal article" date="2013" name="Nat. Commun.">
        <title>Whole-genome sequencing of Oryza brachyantha reveals mechanisms underlying Oryza genome evolution.</title>
        <authorList>
            <person name="Chen J."/>
            <person name="Huang Q."/>
            <person name="Gao D."/>
            <person name="Wang J."/>
            <person name="Lang Y."/>
            <person name="Liu T."/>
            <person name="Li B."/>
            <person name="Bai Z."/>
            <person name="Luis Goicoechea J."/>
            <person name="Liang C."/>
            <person name="Chen C."/>
            <person name="Zhang W."/>
            <person name="Sun S."/>
            <person name="Liao Y."/>
            <person name="Zhang X."/>
            <person name="Yang L."/>
            <person name="Song C."/>
            <person name="Wang M."/>
            <person name="Shi J."/>
            <person name="Liu G."/>
            <person name="Liu J."/>
            <person name="Zhou H."/>
            <person name="Zhou W."/>
            <person name="Yu Q."/>
            <person name="An N."/>
            <person name="Chen Y."/>
            <person name="Cai Q."/>
            <person name="Wang B."/>
            <person name="Liu B."/>
            <person name="Min J."/>
            <person name="Huang Y."/>
            <person name="Wu H."/>
            <person name="Li Z."/>
            <person name="Zhang Y."/>
            <person name="Yin Y."/>
            <person name="Song W."/>
            <person name="Jiang J."/>
            <person name="Jackson S.A."/>
            <person name="Wing R.A."/>
            <person name="Wang J."/>
            <person name="Chen M."/>
        </authorList>
    </citation>
    <scope>NUCLEOTIDE SEQUENCE [LARGE SCALE GENOMIC DNA]</scope>
    <source>
        <strain evidence="8">cv. IRGC 101232</strain>
    </source>
</reference>
<dbReference type="SUPFAM" id="SSF48371">
    <property type="entry name" value="ARM repeat"/>
    <property type="match status" value="1"/>
</dbReference>
<dbReference type="InterPro" id="IPR039776">
    <property type="entry name" value="Pds5"/>
</dbReference>
<evidence type="ECO:0000256" key="7">
    <source>
        <dbReference type="ARBA" id="ARBA00023306"/>
    </source>
</evidence>
<dbReference type="GO" id="GO:0006281">
    <property type="term" value="P:DNA repair"/>
    <property type="evidence" value="ECO:0007669"/>
    <property type="project" value="UniProtKB-KW"/>
</dbReference>
<protein>
    <recommendedName>
        <fullName evidence="10">Sister chromatid cohesion protein</fullName>
    </recommendedName>
</protein>
<keyword evidence="7" id="KW-0131">Cell cycle</keyword>
<dbReference type="Proteomes" id="UP000006038">
    <property type="component" value="Chromosome 4"/>
</dbReference>
<dbReference type="OMA" id="MEMIMID"/>
<evidence type="ECO:0000256" key="4">
    <source>
        <dbReference type="ARBA" id="ARBA00022776"/>
    </source>
</evidence>